<keyword evidence="2" id="KW-1185">Reference proteome</keyword>
<dbReference type="Proteomes" id="UP000631114">
    <property type="component" value="Unassembled WGS sequence"/>
</dbReference>
<comment type="caution">
    <text evidence="1">The sequence shown here is derived from an EMBL/GenBank/DDBJ whole genome shotgun (WGS) entry which is preliminary data.</text>
</comment>
<evidence type="ECO:0000313" key="1">
    <source>
        <dbReference type="EMBL" id="KAF9624134.1"/>
    </source>
</evidence>
<name>A0A835IVG0_9MAGN</name>
<organism evidence="1 2">
    <name type="scientific">Coptis chinensis</name>
    <dbReference type="NCBI Taxonomy" id="261450"/>
    <lineage>
        <taxon>Eukaryota</taxon>
        <taxon>Viridiplantae</taxon>
        <taxon>Streptophyta</taxon>
        <taxon>Embryophyta</taxon>
        <taxon>Tracheophyta</taxon>
        <taxon>Spermatophyta</taxon>
        <taxon>Magnoliopsida</taxon>
        <taxon>Ranunculales</taxon>
        <taxon>Ranunculaceae</taxon>
        <taxon>Coptidoideae</taxon>
        <taxon>Coptis</taxon>
    </lineage>
</organism>
<dbReference type="AlphaFoldDB" id="A0A835IVG0"/>
<gene>
    <name evidence="1" type="ORF">IFM89_008072</name>
</gene>
<dbReference type="EMBL" id="JADFTS010000001">
    <property type="protein sequence ID" value="KAF9624134.1"/>
    <property type="molecule type" value="Genomic_DNA"/>
</dbReference>
<sequence length="107" mass="12322">MQASVPNFLWMEPLRLPLASHRFSVSSEQVEVVVGKVKVPESMDDKMLEVVSISGVWHLGKLQCTDKMSETNQEARAQEVNTKWLGLHMLEDWNQLRSISQMHFQLN</sequence>
<accession>A0A835IVG0</accession>
<dbReference type="OrthoDB" id="242257at2759"/>
<proteinExistence type="predicted"/>
<protein>
    <submittedName>
        <fullName evidence="1">Uncharacterized protein</fullName>
    </submittedName>
</protein>
<evidence type="ECO:0000313" key="2">
    <source>
        <dbReference type="Proteomes" id="UP000631114"/>
    </source>
</evidence>
<reference evidence="1 2" key="1">
    <citation type="submission" date="2020-10" db="EMBL/GenBank/DDBJ databases">
        <title>The Coptis chinensis genome and diversification of protoberbering-type alkaloids.</title>
        <authorList>
            <person name="Wang B."/>
            <person name="Shu S."/>
            <person name="Song C."/>
            <person name="Liu Y."/>
        </authorList>
    </citation>
    <scope>NUCLEOTIDE SEQUENCE [LARGE SCALE GENOMIC DNA]</scope>
    <source>
        <strain evidence="1">HL-2020</strain>
        <tissue evidence="1">Leaf</tissue>
    </source>
</reference>